<accession>A0A0D2BFK7</accession>
<evidence type="ECO:0000256" key="1">
    <source>
        <dbReference type="SAM" id="MobiDB-lite"/>
    </source>
</evidence>
<evidence type="ECO:0000313" key="3">
    <source>
        <dbReference type="EMBL" id="KIW50956.1"/>
    </source>
</evidence>
<feature type="compositionally biased region" description="Basic and acidic residues" evidence="1">
    <location>
        <begin position="129"/>
        <end position="138"/>
    </location>
</feature>
<proteinExistence type="predicted"/>
<evidence type="ECO:0000256" key="2">
    <source>
        <dbReference type="SAM" id="SignalP"/>
    </source>
</evidence>
<keyword evidence="4" id="KW-1185">Reference proteome</keyword>
<feature type="region of interest" description="Disordered" evidence="1">
    <location>
        <begin position="208"/>
        <end position="252"/>
    </location>
</feature>
<protein>
    <submittedName>
        <fullName evidence="3">Uncharacterized protein</fullName>
    </submittedName>
</protein>
<dbReference type="AlphaFoldDB" id="A0A0D2BFK7"/>
<feature type="region of interest" description="Disordered" evidence="1">
    <location>
        <begin position="129"/>
        <end position="148"/>
    </location>
</feature>
<feature type="chain" id="PRO_5002249779" evidence="2">
    <location>
        <begin position="22"/>
        <end position="252"/>
    </location>
</feature>
<dbReference type="OrthoDB" id="10649183at2759"/>
<dbReference type="EMBL" id="KN847322">
    <property type="protein sequence ID" value="KIW50956.1"/>
    <property type="molecule type" value="Genomic_DNA"/>
</dbReference>
<sequence length="252" mass="27423">MQLSAAKVAFILAFISAQAGALPAPSAHDGSVGQGSHAHSGWQGGQGHGGQYGGPGAMAQGHAGGHGGPGGSCGGSYFGGMGGNRGNHGPSPDEEFDEILERRHSDAKFRGPQGKTLAYPAHFRDGQRLHQKGEHGPMPDEGEFEGDEDSHLERRHNYITQPMANWKWWQNQGKKGGIQIKAGNPNVYPIDMKDDPIMDRLPWKRDVEDDEVVEEDEAQMEKRGWIHPTRPEQVDLTFHGGFRDHKTPKKGN</sequence>
<dbReference type="Proteomes" id="UP000054342">
    <property type="component" value="Unassembled WGS sequence"/>
</dbReference>
<gene>
    <name evidence="3" type="ORF">PV05_09730</name>
</gene>
<keyword evidence="2" id="KW-0732">Signal</keyword>
<evidence type="ECO:0000313" key="4">
    <source>
        <dbReference type="Proteomes" id="UP000054342"/>
    </source>
</evidence>
<dbReference type="GeneID" id="25331638"/>
<reference evidence="3 4" key="1">
    <citation type="submission" date="2015-01" db="EMBL/GenBank/DDBJ databases">
        <title>The Genome Sequence of Exophiala xenobiotica CBS118157.</title>
        <authorList>
            <consortium name="The Broad Institute Genomics Platform"/>
            <person name="Cuomo C."/>
            <person name="de Hoog S."/>
            <person name="Gorbushina A."/>
            <person name="Stielow B."/>
            <person name="Teixiera M."/>
            <person name="Abouelleil A."/>
            <person name="Chapman S.B."/>
            <person name="Priest M."/>
            <person name="Young S.K."/>
            <person name="Wortman J."/>
            <person name="Nusbaum C."/>
            <person name="Birren B."/>
        </authorList>
    </citation>
    <scope>NUCLEOTIDE SEQUENCE [LARGE SCALE GENOMIC DNA]</scope>
    <source>
        <strain evidence="3 4">CBS 118157</strain>
    </source>
</reference>
<feature type="compositionally biased region" description="Basic and acidic residues" evidence="1">
    <location>
        <begin position="219"/>
        <end position="233"/>
    </location>
</feature>
<organism evidence="3 4">
    <name type="scientific">Exophiala xenobiotica</name>
    <dbReference type="NCBI Taxonomy" id="348802"/>
    <lineage>
        <taxon>Eukaryota</taxon>
        <taxon>Fungi</taxon>
        <taxon>Dikarya</taxon>
        <taxon>Ascomycota</taxon>
        <taxon>Pezizomycotina</taxon>
        <taxon>Eurotiomycetes</taxon>
        <taxon>Chaetothyriomycetidae</taxon>
        <taxon>Chaetothyriales</taxon>
        <taxon>Herpotrichiellaceae</taxon>
        <taxon>Exophiala</taxon>
    </lineage>
</organism>
<feature type="region of interest" description="Disordered" evidence="1">
    <location>
        <begin position="22"/>
        <end position="68"/>
    </location>
</feature>
<feature type="signal peptide" evidence="2">
    <location>
        <begin position="1"/>
        <end position="21"/>
    </location>
</feature>
<feature type="compositionally biased region" description="Gly residues" evidence="1">
    <location>
        <begin position="42"/>
        <end position="68"/>
    </location>
</feature>
<name>A0A0D2BFK7_9EURO</name>
<dbReference type="HOGENOM" id="CLU_1038415_0_0_1"/>
<dbReference type="RefSeq" id="XP_013311540.1">
    <property type="nucleotide sequence ID" value="XM_013456086.1"/>
</dbReference>
<feature type="compositionally biased region" description="Acidic residues" evidence="1">
    <location>
        <begin position="208"/>
        <end position="218"/>
    </location>
</feature>